<dbReference type="RefSeq" id="WP_106563824.1">
    <property type="nucleotide sequence ID" value="NZ_PYAU01000001.1"/>
</dbReference>
<evidence type="ECO:0008006" key="3">
    <source>
        <dbReference type="Google" id="ProtNLM"/>
    </source>
</evidence>
<dbReference type="Proteomes" id="UP000268291">
    <property type="component" value="Unassembled WGS sequence"/>
</dbReference>
<protein>
    <recommendedName>
        <fullName evidence="3">Immunity protein 10 of polymorphic toxin system</fullName>
    </recommendedName>
</protein>
<proteinExistence type="predicted"/>
<dbReference type="EMBL" id="RZGY01000001">
    <property type="protein sequence ID" value="RUQ86653.1"/>
    <property type="molecule type" value="Genomic_DNA"/>
</dbReference>
<evidence type="ECO:0000313" key="2">
    <source>
        <dbReference type="Proteomes" id="UP000268291"/>
    </source>
</evidence>
<comment type="caution">
    <text evidence="1">The sequence shown here is derived from an EMBL/GenBank/DDBJ whole genome shotgun (WGS) entry which is preliminary data.</text>
</comment>
<gene>
    <name evidence="1" type="ORF">ELQ93_06675</name>
</gene>
<evidence type="ECO:0000313" key="1">
    <source>
        <dbReference type="EMBL" id="RUQ86653.1"/>
    </source>
</evidence>
<keyword evidence="2" id="KW-1185">Reference proteome</keyword>
<accession>A0ABY0C9D1</accession>
<sequence length="149" mass="16495">MTSELDQQDTMLVRAIVYGIRSHLGDDVALDVRQDVDGRDYVSVSPVTGQDSFLCAHVAAGEVHITDESTVDEKSEDLDEEIDRGEWAVALVCDLARFGAARVRTSRFLPVSLNQLHIFRSDAERRAVLSTSEGRIVGEFRPFVEATLS</sequence>
<organism evidence="1 2">
    <name type="scientific">Labedella gwakjiensis</name>
    <dbReference type="NCBI Taxonomy" id="390269"/>
    <lineage>
        <taxon>Bacteria</taxon>
        <taxon>Bacillati</taxon>
        <taxon>Actinomycetota</taxon>
        <taxon>Actinomycetes</taxon>
        <taxon>Micrococcales</taxon>
        <taxon>Microbacteriaceae</taxon>
        <taxon>Labedella</taxon>
    </lineage>
</organism>
<reference evidence="1 2" key="1">
    <citation type="submission" date="2018-12" db="EMBL/GenBank/DDBJ databases">
        <authorList>
            <person name="hu s."/>
            <person name="Xu Y."/>
            <person name="Xu B."/>
            <person name="Li F."/>
        </authorList>
    </citation>
    <scope>NUCLEOTIDE SEQUENCE [LARGE SCALE GENOMIC DNA]</scope>
    <source>
        <strain evidence="1 2">KSW2-17</strain>
    </source>
</reference>
<name>A0ABY0C9D1_9MICO</name>